<name>A0A6I4TWS3_9SPHN</name>
<sequence>MSGYSGFGAVVCHAINLVVGADGHLQQCQAVSSQAPSALTQVACGMVGGWNRMVEDGAGQPAPHVTRLHDRFREEEPAVFD</sequence>
<dbReference type="EMBL" id="WTYJ01000001">
    <property type="protein sequence ID" value="MXO98783.1"/>
    <property type="molecule type" value="Genomic_DNA"/>
</dbReference>
<reference evidence="1 2" key="1">
    <citation type="submission" date="2019-12" db="EMBL/GenBank/DDBJ databases">
        <title>Genomic-based taxomic classification of the family Erythrobacteraceae.</title>
        <authorList>
            <person name="Xu L."/>
        </authorList>
    </citation>
    <scope>NUCLEOTIDE SEQUENCE [LARGE SCALE GENOMIC DNA]</scope>
    <source>
        <strain evidence="1 2">S36</strain>
    </source>
</reference>
<evidence type="ECO:0000313" key="2">
    <source>
        <dbReference type="Proteomes" id="UP000469430"/>
    </source>
</evidence>
<comment type="caution">
    <text evidence="1">The sequence shown here is derived from an EMBL/GenBank/DDBJ whole genome shotgun (WGS) entry which is preliminary data.</text>
</comment>
<proteinExistence type="predicted"/>
<accession>A0A6I4TWS3</accession>
<dbReference type="AlphaFoldDB" id="A0A6I4TWS3"/>
<protein>
    <submittedName>
        <fullName evidence="1">Uncharacterized protein</fullName>
    </submittedName>
</protein>
<keyword evidence="2" id="KW-1185">Reference proteome</keyword>
<dbReference type="Proteomes" id="UP000469430">
    <property type="component" value="Unassembled WGS sequence"/>
</dbReference>
<evidence type="ECO:0000313" key="1">
    <source>
        <dbReference type="EMBL" id="MXO98783.1"/>
    </source>
</evidence>
<organism evidence="1 2">
    <name type="scientific">Croceibacterium xixiisoli</name>
    <dbReference type="NCBI Taxonomy" id="1476466"/>
    <lineage>
        <taxon>Bacteria</taxon>
        <taxon>Pseudomonadati</taxon>
        <taxon>Pseudomonadota</taxon>
        <taxon>Alphaproteobacteria</taxon>
        <taxon>Sphingomonadales</taxon>
        <taxon>Erythrobacteraceae</taxon>
        <taxon>Croceibacterium</taxon>
    </lineage>
</organism>
<gene>
    <name evidence="1" type="ORF">GRI97_07270</name>
</gene>
<dbReference type="RefSeq" id="WP_161390385.1">
    <property type="nucleotide sequence ID" value="NZ_JBHSCP010000001.1"/>
</dbReference>